<evidence type="ECO:0000313" key="5">
    <source>
        <dbReference type="Proteomes" id="UP000217784"/>
    </source>
</evidence>
<evidence type="ECO:0000313" key="4">
    <source>
        <dbReference type="EMBL" id="PAV03312.1"/>
    </source>
</evidence>
<keyword evidence="5" id="KW-1185">Reference proteome</keyword>
<dbReference type="SMART" id="SM00028">
    <property type="entry name" value="TPR"/>
    <property type="match status" value="4"/>
</dbReference>
<proteinExistence type="predicted"/>
<dbReference type="EMBL" id="LMVM01000039">
    <property type="protein sequence ID" value="PAV03312.1"/>
    <property type="molecule type" value="Genomic_DNA"/>
</dbReference>
<accession>A0A2A2H1R0</accession>
<evidence type="ECO:0000256" key="3">
    <source>
        <dbReference type="PROSITE-ProRule" id="PRU00339"/>
    </source>
</evidence>
<dbReference type="Pfam" id="PF00515">
    <property type="entry name" value="TPR_1"/>
    <property type="match status" value="1"/>
</dbReference>
<comment type="caution">
    <text evidence="4">The sequence shown here is derived from an EMBL/GenBank/DDBJ whole genome shotgun (WGS) entry which is preliminary data.</text>
</comment>
<dbReference type="PROSITE" id="PS50005">
    <property type="entry name" value="TPR"/>
    <property type="match status" value="2"/>
</dbReference>
<organism evidence="4 5">
    <name type="scientific">Methanobacterium bryantii</name>
    <dbReference type="NCBI Taxonomy" id="2161"/>
    <lineage>
        <taxon>Archaea</taxon>
        <taxon>Methanobacteriati</taxon>
        <taxon>Methanobacteriota</taxon>
        <taxon>Methanomada group</taxon>
        <taxon>Methanobacteria</taxon>
        <taxon>Methanobacteriales</taxon>
        <taxon>Methanobacteriaceae</taxon>
        <taxon>Methanobacterium</taxon>
    </lineage>
</organism>
<dbReference type="PANTHER" id="PTHR44943">
    <property type="entry name" value="CELLULOSE SYNTHASE OPERON PROTEIN C"/>
    <property type="match status" value="1"/>
</dbReference>
<evidence type="ECO:0000256" key="1">
    <source>
        <dbReference type="ARBA" id="ARBA00022737"/>
    </source>
</evidence>
<gene>
    <name evidence="4" type="ORF">ASJ80_04735</name>
</gene>
<dbReference type="Pfam" id="PF13174">
    <property type="entry name" value="TPR_6"/>
    <property type="match status" value="1"/>
</dbReference>
<reference evidence="4 5" key="1">
    <citation type="journal article" date="2017" name="BMC Genomics">
        <title>Genomic analysis of methanogenic archaea reveals a shift towards energy conservation.</title>
        <authorList>
            <person name="Gilmore S.P."/>
            <person name="Henske J.K."/>
            <person name="Sexton J.A."/>
            <person name="Solomon K.V."/>
            <person name="Seppala S."/>
            <person name="Yoo J.I."/>
            <person name="Huyett L.M."/>
            <person name="Pressman A."/>
            <person name="Cogan J.Z."/>
            <person name="Kivenson V."/>
            <person name="Peng X."/>
            <person name="Tan Y."/>
            <person name="Valentine D.L."/>
            <person name="O'Malley M.A."/>
        </authorList>
    </citation>
    <scope>NUCLEOTIDE SEQUENCE [LARGE SCALE GENOMIC DNA]</scope>
    <source>
        <strain evidence="4 5">M.o.H.</strain>
    </source>
</reference>
<dbReference type="PROSITE" id="PS50293">
    <property type="entry name" value="TPR_REGION"/>
    <property type="match status" value="1"/>
</dbReference>
<keyword evidence="1" id="KW-0677">Repeat</keyword>
<dbReference type="AlphaFoldDB" id="A0A2A2H1R0"/>
<sequence length="161" mass="19072">MGKKEAEVFHKQAMSFLGQGEVQRAVEFFDKAINLDEDFFPAWNNKGIALLELKKYEQALDCFEQVIRINPLDRMVWYNKGYTLFMLKKYDESVTALENFLYTYSKDDDDFYKYASYLQANGFYYLKKYDEAVEILRGLLVKDENFGEAHELLDQITKNQE</sequence>
<name>A0A2A2H1R0_METBR</name>
<dbReference type="SUPFAM" id="SSF48452">
    <property type="entry name" value="TPR-like"/>
    <property type="match status" value="1"/>
</dbReference>
<feature type="repeat" description="TPR" evidence="3">
    <location>
        <begin position="40"/>
        <end position="73"/>
    </location>
</feature>
<keyword evidence="2 3" id="KW-0802">TPR repeat</keyword>
<protein>
    <submittedName>
        <fullName evidence="4">Uncharacterized protein</fullName>
    </submittedName>
</protein>
<feature type="repeat" description="TPR" evidence="3">
    <location>
        <begin position="6"/>
        <end position="39"/>
    </location>
</feature>
<dbReference type="OrthoDB" id="115601at2157"/>
<dbReference type="Pfam" id="PF13181">
    <property type="entry name" value="TPR_8"/>
    <property type="match status" value="2"/>
</dbReference>
<dbReference type="PANTHER" id="PTHR44943:SF4">
    <property type="entry name" value="TPR REPEAT-CONTAINING PROTEIN MJ0798"/>
    <property type="match status" value="1"/>
</dbReference>
<dbReference type="RefSeq" id="WP_069584507.1">
    <property type="nucleotide sequence ID" value="NZ_LMVM01000039.1"/>
</dbReference>
<dbReference type="InterPro" id="IPR011990">
    <property type="entry name" value="TPR-like_helical_dom_sf"/>
</dbReference>
<dbReference type="Proteomes" id="UP000217784">
    <property type="component" value="Unassembled WGS sequence"/>
</dbReference>
<dbReference type="InterPro" id="IPR019734">
    <property type="entry name" value="TPR_rpt"/>
</dbReference>
<dbReference type="Gene3D" id="1.25.40.10">
    <property type="entry name" value="Tetratricopeptide repeat domain"/>
    <property type="match status" value="1"/>
</dbReference>
<evidence type="ECO:0000256" key="2">
    <source>
        <dbReference type="ARBA" id="ARBA00022803"/>
    </source>
</evidence>
<dbReference type="InterPro" id="IPR051685">
    <property type="entry name" value="Ycf3/AcsC/BcsC/TPR_MFPF"/>
</dbReference>